<name>A0ABX7UV53_9GAMM</name>
<gene>
    <name evidence="2" type="ORF">HC231_16195</name>
</gene>
<proteinExistence type="predicted"/>
<sequence length="373" mass="43822">MAYFFIVILLFFSSFSKSRHVFNFSFFITTLNFCLSFGYGYDWINYFDIYENIDYYKNTSAPFEPGYYYLMLAMSKIGAPFQLLHLITTLIIFSFAYLFCKKTKNPTLSFFTLFSFMGFFMFIEQVRQGIAVCIIILSTHLILDGKKIKYFLMVVLAMCFHLSAITGLAYYLLANEKKRKFGKIIYIVVSVTIIQFFLYAFENPSVISFLPVIGQKIFLYGLMNNSLDNSLFVKSSFVYIFIIILCFYFQYKEKKSGLNYGKLDGAIYSSILIWETKAAFFLQRIQYYAVSPLITGLDDFFYVRNRFSTSRIIYALTVMIVAFMPMRFEIYRKSIFDPLFILSSEIEIKNKIMQRCADLLTVDEDNFIIKQCY</sequence>
<feature type="transmembrane region" description="Helical" evidence="1">
    <location>
        <begin position="184"/>
        <end position="201"/>
    </location>
</feature>
<reference evidence="2 3" key="1">
    <citation type="submission" date="2020-03" db="EMBL/GenBank/DDBJ databases">
        <authorList>
            <person name="Bakhshi Ganjeh M."/>
        </authorList>
    </citation>
    <scope>NUCLEOTIDE SEQUENCE [LARGE SCALE GENOMIC DNA]</scope>
    <source>
        <strain evidence="3">Iran 50</strain>
    </source>
</reference>
<dbReference type="EMBL" id="CP050854">
    <property type="protein sequence ID" value="QTF09270.1"/>
    <property type="molecule type" value="Genomic_DNA"/>
</dbReference>
<keyword evidence="3" id="KW-1185">Reference proteome</keyword>
<keyword evidence="1" id="KW-1133">Transmembrane helix</keyword>
<keyword evidence="1" id="KW-0472">Membrane</keyword>
<feature type="transmembrane region" description="Helical" evidence="1">
    <location>
        <begin position="77"/>
        <end position="99"/>
    </location>
</feature>
<evidence type="ECO:0000256" key="1">
    <source>
        <dbReference type="SAM" id="Phobius"/>
    </source>
</evidence>
<protein>
    <submittedName>
        <fullName evidence="2">EpsG family protein</fullName>
    </submittedName>
</protein>
<dbReference type="Proteomes" id="UP000671960">
    <property type="component" value="Chromosome"/>
</dbReference>
<feature type="transmembrane region" description="Helical" evidence="1">
    <location>
        <begin position="231"/>
        <end position="249"/>
    </location>
</feature>
<dbReference type="RefSeq" id="WP_208227772.1">
    <property type="nucleotide sequence ID" value="NZ_CP050854.1"/>
</dbReference>
<feature type="transmembrane region" description="Helical" evidence="1">
    <location>
        <begin position="150"/>
        <end position="172"/>
    </location>
</feature>
<accession>A0ABX7UV53</accession>
<feature type="transmembrane region" description="Helical" evidence="1">
    <location>
        <begin position="21"/>
        <end position="41"/>
    </location>
</feature>
<dbReference type="InterPro" id="IPR049458">
    <property type="entry name" value="EpsG-like"/>
</dbReference>
<evidence type="ECO:0000313" key="3">
    <source>
        <dbReference type="Proteomes" id="UP000671960"/>
    </source>
</evidence>
<dbReference type="Pfam" id="PF14897">
    <property type="entry name" value="EpsG"/>
    <property type="match status" value="1"/>
</dbReference>
<evidence type="ECO:0000313" key="2">
    <source>
        <dbReference type="EMBL" id="QTF09270.1"/>
    </source>
</evidence>
<organism evidence="2 3">
    <name type="scientific">Brenneria izadpanahii</name>
    <dbReference type="NCBI Taxonomy" id="2722756"/>
    <lineage>
        <taxon>Bacteria</taxon>
        <taxon>Pseudomonadati</taxon>
        <taxon>Pseudomonadota</taxon>
        <taxon>Gammaproteobacteria</taxon>
        <taxon>Enterobacterales</taxon>
        <taxon>Pectobacteriaceae</taxon>
        <taxon>Brenneria</taxon>
    </lineage>
</organism>
<keyword evidence="1" id="KW-0812">Transmembrane</keyword>
<feature type="transmembrane region" description="Helical" evidence="1">
    <location>
        <begin position="312"/>
        <end position="328"/>
    </location>
</feature>
<feature type="transmembrane region" description="Helical" evidence="1">
    <location>
        <begin position="111"/>
        <end position="138"/>
    </location>
</feature>